<evidence type="ECO:0000313" key="5">
    <source>
        <dbReference type="Proteomes" id="UP000291236"/>
    </source>
</evidence>
<reference evidence="4 5" key="1">
    <citation type="submission" date="2018-12" db="EMBL/GenBank/DDBJ databases">
        <title>Rubrispira sanarue gen. nov., sp., nov., a member of the order Silvanigrellales, isolated from a brackish lake in Hamamatsu Japan.</title>
        <authorList>
            <person name="Maejima Y."/>
            <person name="Iino T."/>
            <person name="Muraguchi Y."/>
            <person name="Fukuda K."/>
            <person name="Nojiri H."/>
            <person name="Ohkuma M."/>
            <person name="Moriuchi R."/>
            <person name="Dohra H."/>
            <person name="Kimbara K."/>
            <person name="Shintani M."/>
        </authorList>
    </citation>
    <scope>NUCLEOTIDE SEQUENCE [LARGE SCALE GENOMIC DNA]</scope>
    <source>
        <strain evidence="4 5">RF1110005</strain>
    </source>
</reference>
<dbReference type="RefSeq" id="WP_130612391.1">
    <property type="nucleotide sequence ID" value="NZ_AP019368.1"/>
</dbReference>
<dbReference type="InterPro" id="IPR036877">
    <property type="entry name" value="SUI1_dom_sf"/>
</dbReference>
<evidence type="ECO:0000256" key="1">
    <source>
        <dbReference type="ARBA" id="ARBA00022845"/>
    </source>
</evidence>
<protein>
    <recommendedName>
        <fullName evidence="3">SUI1 domain-containing protein</fullName>
    </recommendedName>
</protein>
<dbReference type="Gene3D" id="3.30.780.10">
    <property type="entry name" value="SUI1-like domain"/>
    <property type="match status" value="1"/>
</dbReference>
<dbReference type="Proteomes" id="UP000291236">
    <property type="component" value="Chromosome"/>
</dbReference>
<dbReference type="CDD" id="cd11567">
    <property type="entry name" value="YciH_like"/>
    <property type="match status" value="1"/>
</dbReference>
<sequence length="125" mass="13701">MTAKKRAKPIKLEWSGGLSSIESEIPVSLKGKNQKSESKIAAKITGKADIRRESKGRAGKPVAIVCKFSDEEAKNPESLKMLCSELKNSLACGGTVEDDEIILTLRDFEKIKIILEKFGIIARIV</sequence>
<name>A0A4P2VN77_FLUSA</name>
<proteinExistence type="predicted"/>
<feature type="domain" description="SUI1" evidence="3">
    <location>
        <begin position="47"/>
        <end position="106"/>
    </location>
</feature>
<organism evidence="4 5">
    <name type="scientific">Fluviispira sanaruensis</name>
    <dbReference type="NCBI Taxonomy" id="2493639"/>
    <lineage>
        <taxon>Bacteria</taxon>
        <taxon>Pseudomonadati</taxon>
        <taxon>Bdellovibrionota</taxon>
        <taxon>Oligoflexia</taxon>
        <taxon>Silvanigrellales</taxon>
        <taxon>Silvanigrellaceae</taxon>
        <taxon>Fluviispira</taxon>
    </lineage>
</organism>
<accession>A0A4P2VN77</accession>
<keyword evidence="2" id="KW-0648">Protein biosynthesis</keyword>
<keyword evidence="1" id="KW-0810">Translation regulation</keyword>
<dbReference type="KEGG" id="sbf:JCM31447_29820"/>
<dbReference type="SUPFAM" id="SSF55159">
    <property type="entry name" value="eIF1-like"/>
    <property type="match status" value="1"/>
</dbReference>
<dbReference type="Pfam" id="PF01253">
    <property type="entry name" value="SUI1"/>
    <property type="match status" value="1"/>
</dbReference>
<evidence type="ECO:0000256" key="2">
    <source>
        <dbReference type="ARBA" id="ARBA00022917"/>
    </source>
</evidence>
<dbReference type="OrthoDB" id="5296999at2"/>
<evidence type="ECO:0000313" key="4">
    <source>
        <dbReference type="EMBL" id="BBH54511.1"/>
    </source>
</evidence>
<keyword evidence="5" id="KW-1185">Reference proteome</keyword>
<dbReference type="AlphaFoldDB" id="A0A4P2VN77"/>
<dbReference type="GO" id="GO:0003743">
    <property type="term" value="F:translation initiation factor activity"/>
    <property type="evidence" value="ECO:0007669"/>
    <property type="project" value="InterPro"/>
</dbReference>
<gene>
    <name evidence="4" type="ORF">JCM31447_29820</name>
</gene>
<dbReference type="GO" id="GO:0006417">
    <property type="term" value="P:regulation of translation"/>
    <property type="evidence" value="ECO:0007669"/>
    <property type="project" value="UniProtKB-KW"/>
</dbReference>
<dbReference type="InterPro" id="IPR005872">
    <property type="entry name" value="SUI1_arc_bac"/>
</dbReference>
<evidence type="ECO:0000259" key="3">
    <source>
        <dbReference type="Pfam" id="PF01253"/>
    </source>
</evidence>
<dbReference type="EMBL" id="AP019368">
    <property type="protein sequence ID" value="BBH54511.1"/>
    <property type="molecule type" value="Genomic_DNA"/>
</dbReference>
<dbReference type="InterPro" id="IPR001950">
    <property type="entry name" value="SUI1"/>
</dbReference>